<dbReference type="InterPro" id="IPR036034">
    <property type="entry name" value="PDZ_sf"/>
</dbReference>
<dbReference type="InterPro" id="IPR001478">
    <property type="entry name" value="PDZ"/>
</dbReference>
<dbReference type="PANTHER" id="PTHR23348">
    <property type="entry name" value="PERIAXIN/AHNAK"/>
    <property type="match status" value="1"/>
</dbReference>
<comment type="caution">
    <text evidence="5">The sequence shown here is derived from an EMBL/GenBank/DDBJ whole genome shotgun (WGS) entry which is preliminary data.</text>
</comment>
<evidence type="ECO:0000256" key="3">
    <source>
        <dbReference type="SAM" id="MobiDB-lite"/>
    </source>
</evidence>
<feature type="region of interest" description="Disordered" evidence="3">
    <location>
        <begin position="2574"/>
        <end position="2692"/>
    </location>
</feature>
<feature type="region of interest" description="Disordered" evidence="3">
    <location>
        <begin position="1675"/>
        <end position="1701"/>
    </location>
</feature>
<dbReference type="InterPro" id="IPR052082">
    <property type="entry name" value="Myelin_sheath_structural"/>
</dbReference>
<feature type="region of interest" description="Disordered" evidence="3">
    <location>
        <begin position="1622"/>
        <end position="1653"/>
    </location>
</feature>
<dbReference type="Proteomes" id="UP000824782">
    <property type="component" value="Unassembled WGS sequence"/>
</dbReference>
<protein>
    <recommendedName>
        <fullName evidence="4">PDZ domain-containing protein</fullName>
    </recommendedName>
</protein>
<feature type="compositionally biased region" description="Basic and acidic residues" evidence="3">
    <location>
        <begin position="1515"/>
        <end position="1551"/>
    </location>
</feature>
<keyword evidence="2" id="KW-0539">Nucleus</keyword>
<feature type="region of interest" description="Disordered" evidence="3">
    <location>
        <begin position="2038"/>
        <end position="2057"/>
    </location>
</feature>
<gene>
    <name evidence="5" type="ORF">GDO81_016407</name>
</gene>
<name>A0AAV7ART7_ENGPU</name>
<feature type="compositionally biased region" description="Low complexity" evidence="3">
    <location>
        <begin position="2653"/>
        <end position="2672"/>
    </location>
</feature>
<evidence type="ECO:0000256" key="1">
    <source>
        <dbReference type="ARBA" id="ARBA00004123"/>
    </source>
</evidence>
<evidence type="ECO:0000256" key="2">
    <source>
        <dbReference type="ARBA" id="ARBA00023242"/>
    </source>
</evidence>
<accession>A0AAV7ART7</accession>
<dbReference type="Gene3D" id="2.30.42.10">
    <property type="match status" value="1"/>
</dbReference>
<sequence>MEEEDTRELLLPNWKGSGTMGLTLDQNAEGVYVKQLVQNSPAAKTGVVREGDQVVGATVYFDNMSSEDIEKLLANVGQHTVGLKLHRKGDRSPQPGVTYSHDVFSLKSPDVVLSGDDEEYRRIYTKKIKPRLKSEDGLEPETQTRTITVTRKVTAYTVDVTGSKDTKEIDISSPEYKIKIPRHEITEISKTSVDTEEGKTMIRIPGIDVSGKSRQTSGEYSVSLPGDTMNVHTTTVRYQGQSGAQFEYPEGELSRQTSAGIHLPDISVSGPKFQSYEKKIDVKMSRFGAEHDFGLRDPNFRGASEDIGLEVKTPDYNASTAAGNIKESQGTGSVTSRIGFQTSSTTIKGAKFDIKTPEVGSSAVNVRIPETDINISSTQSVGPKLDGQFKLSHSSGDGLAATGAHMDITPGFEGKAITSSVNLAGPTVDFKGTDIELENSGGNINIPSFKVPKFGFSETSKEFSQPDLSLDSKSEKWAVKVPKIDMPKVSIDTKGSSGRMETEVSDIGLQRDLNFGVKGPQIKIATEVGQGHVETTEVGAVEGNIKMPKFNLPRFGVPESKLEGGINLSGPQADLVSGGAIDLKGPSVDVKTPSLDITSQVGSVEGGHLTKPSVSVSLPKIPKPDMDITLKGPKEIDISKPKVNITGPTVETEVKDISIGGRVENVKFEVPPVQLPKAKVDLKGPTIEGNLEALTGSIKVPDVDIAGPKVDLGASEGKISMPKFKMPKFGISDSNFERPQVDVNLPKVDVNTIDAKMDVDGSTHSVNVSLPKVPEVDLGFKGPKLDGKLKSSTFGIKSTEADLQAPDLNLGGKVKGPTLQMQGVSLPKVSMSDLDLNVKGPTFEKDLKAPKVDIKVPEVGLEGKMKGPNFQLPSVNMPDSDLSLKGPKISVPSVDLNLTGSKLGGGVKGPNVEIKGPEVDFKAPDVEFERPKFNLPSVPIPKMPMPNVDLHLQGPKLESDLKGEIKCPDVEIKAPEVDLEAPDINIKDPEGKIKMPKFKMPKFGSKAEVNLKGPEFDIKAPEVELGSPNVDVDLNLKTPKVKGDIKGPKVQVKAPGLDIDLPDIDTEGKVRDSKFKIPSMNFPDVSMDLKGPNWKGGAKGSLPKVEGEVEGPNADINIPDIDTGLKIEGPEGKIKMPKFKMPSFGFSGQNVEGPEGDISLPKAELDLSVPDVDIEAPEIKVKGSKFKMPSMNFNLPKKSKHDVDLNIKGPSIEGDLKVPKVEVKAPVVEPETPDFDLEGKVKGPKFKMPSVNFQKVSMPEVDLNLKGPNWKGGAEVSLPKAEGDIKGLGVDLKGPEFDAEITGVDIEGPEGKIKIPKFKMPKFGISGHGVKSTEMDVNIPKADMEVSGPEFDIAAPDAKVKGSKFKMPSMNFNLPKISKPDLGIKGPKIEGDVDIKAPEVDIEAPDLDGKVKGPKFKMPSVNIPKMPDLHLKGPKLEGDVKCPDVDIEGPKIDLEGPDVDLDGKVKGSKFKMPSVNLPSMPDFHLKGPKLEGDVKGPKVDIKGPEVDLECPDVDLDGKVKGPKLEGDVKGPKVPKLEGDVKGPKVDIKGPEVDLEGPIMPDFHLKGPKLEGDVKGPKIDIKGPEVGLEGPDVDLDGKVKGPKFKMPSVNLPSMPDFHLKGPKLEGDVKGPKVDIKGPEVDLEGPDVDLDGKIKGPKFKMPSVNLPSMPDFHLKGPKLEGDVRGPKVDIKGPEVDLEGPDVDLDGKVKDIDLKGPKMKVPSLDMNMPKISMPDIDLNLKGPKLKAGADIEGGTADIKLPKLEGDLEGAGLDLEVPSGNLETSDGKLKMPKFKMPKFGFSGPSAEMSGVDVGMSGPKLDIKTPELGVEIPEGKVKSPKIKIPDVDLSVKGPNLKGGVDAKLQADIKNPNIDIKGPELNMPSPSLSVELPEGKGDGLDIDASLPKGEIDISCPNVDIKAPEVDIEGPEGKLKGPNFKLPSMDIHLPKVSMPDLDLNLKGPKGDLDVTGPKLEGDLKIPAVDVDVDIPEGSLKLPKVKKPKFGFGIKSPKAEVKASSVDVNVPEVDFDAEIPEVSVSGKGKKGKFKMPKIHMSGPKVKGKKAGFDVNAPDMDNDINLNAPDVDLNVSGGDAGIKTDIGLKAPKTRKPLFGKIHFPDVEFDIKSPKLKGDASLQSPKADIKTPDLEIGGGVKVPDVDLTTSAGSIEGPDIKMKKTKFKLPGFSMSGPKVEVPEADLSLSKGNIDLSGPKIDIGTSGTMSIKNDLPNLSIDTSAPQISVPDIDVNLQGPKFKADKVGSINVDLNSPNLGISGSTGKISLPEVGITGSSTGRSEINFDTKLKTPNLDGSIEGPSIKTPAVDITLPKVTGPEIDTSFKGPKIEGDFGSSSGIDLPGINVKGASSRVELSGPQVKLPKGEFSLSRPEAEISGSTGVSGLNLKGPSLNVSGQDINLKGDLAGGAGYLQGPSGLRIQGTKVEGDLTGPKVEGGWNVKPIDLNLEGSSGKITFPRLLMPKFTTSEPEPSGREVGVDVDFPSANVQLAKPGQADVDLESDIKIKKSKIKMPKLNFKSKGKVDANLPDVSVSGAKGELQSSKASLGSVEGGVGSATLEVDKPAKYEFSLFTSKKTRHRSSSLSEEKDESTHSSPSGTLDAGASLSAEGGKKKGKHSKIKFGTFGGLGSKSKGSYEVTLSDDENVQGSGASLSSRKSRVSSSSSNDSATKAGVRLPKVELTVAKKKE</sequence>
<dbReference type="GO" id="GO:0005737">
    <property type="term" value="C:cytoplasm"/>
    <property type="evidence" value="ECO:0007669"/>
    <property type="project" value="TreeGrafter"/>
</dbReference>
<proteinExistence type="predicted"/>
<feature type="region of interest" description="Disordered" evidence="3">
    <location>
        <begin position="2531"/>
        <end position="2561"/>
    </location>
</feature>
<dbReference type="PANTHER" id="PTHR23348:SF16">
    <property type="entry name" value="LEUCINE RICH REPEAT FAMILY PROTEIN"/>
    <property type="match status" value="1"/>
</dbReference>
<dbReference type="PROSITE" id="PS50106">
    <property type="entry name" value="PDZ"/>
    <property type="match status" value="1"/>
</dbReference>
<evidence type="ECO:0000259" key="4">
    <source>
        <dbReference type="PROSITE" id="PS50106"/>
    </source>
</evidence>
<organism evidence="5 6">
    <name type="scientific">Engystomops pustulosus</name>
    <name type="common">Tungara frog</name>
    <name type="synonym">Physalaemus pustulosus</name>
    <dbReference type="NCBI Taxonomy" id="76066"/>
    <lineage>
        <taxon>Eukaryota</taxon>
        <taxon>Metazoa</taxon>
        <taxon>Chordata</taxon>
        <taxon>Craniata</taxon>
        <taxon>Vertebrata</taxon>
        <taxon>Euteleostomi</taxon>
        <taxon>Amphibia</taxon>
        <taxon>Batrachia</taxon>
        <taxon>Anura</taxon>
        <taxon>Neobatrachia</taxon>
        <taxon>Hyloidea</taxon>
        <taxon>Leptodactylidae</taxon>
        <taxon>Leiuperinae</taxon>
        <taxon>Engystomops</taxon>
    </lineage>
</organism>
<feature type="region of interest" description="Disordered" evidence="3">
    <location>
        <begin position="1512"/>
        <end position="1558"/>
    </location>
</feature>
<comment type="subcellular location">
    <subcellularLocation>
        <location evidence="1">Nucleus</location>
    </subcellularLocation>
</comment>
<evidence type="ECO:0000313" key="5">
    <source>
        <dbReference type="EMBL" id="KAG8564286.1"/>
    </source>
</evidence>
<dbReference type="SUPFAM" id="SSF50156">
    <property type="entry name" value="PDZ domain-like"/>
    <property type="match status" value="1"/>
</dbReference>
<dbReference type="EMBL" id="WNYA01000007">
    <property type="protein sequence ID" value="KAG8564286.1"/>
    <property type="molecule type" value="Genomic_DNA"/>
</dbReference>
<feature type="compositionally biased region" description="Basic and acidic residues" evidence="3">
    <location>
        <begin position="1622"/>
        <end position="1638"/>
    </location>
</feature>
<feature type="domain" description="PDZ" evidence="4">
    <location>
        <begin position="8"/>
        <end position="78"/>
    </location>
</feature>
<feature type="compositionally biased region" description="Basic and acidic residues" evidence="3">
    <location>
        <begin position="1675"/>
        <end position="1692"/>
    </location>
</feature>
<dbReference type="GO" id="GO:0005634">
    <property type="term" value="C:nucleus"/>
    <property type="evidence" value="ECO:0007669"/>
    <property type="project" value="UniProtKB-SubCell"/>
</dbReference>
<dbReference type="SMART" id="SM00228">
    <property type="entry name" value="PDZ"/>
    <property type="match status" value="1"/>
</dbReference>
<dbReference type="GO" id="GO:0043484">
    <property type="term" value="P:regulation of RNA splicing"/>
    <property type="evidence" value="ECO:0007669"/>
    <property type="project" value="TreeGrafter"/>
</dbReference>
<keyword evidence="6" id="KW-1185">Reference proteome</keyword>
<dbReference type="FunFam" id="2.30.42.10:FF:000106">
    <property type="entry name" value="Neuroblast differentiation-associated protein AHNAK"/>
    <property type="match status" value="1"/>
</dbReference>
<evidence type="ECO:0000313" key="6">
    <source>
        <dbReference type="Proteomes" id="UP000824782"/>
    </source>
</evidence>
<reference evidence="5" key="1">
    <citation type="thesis" date="2020" institute="ProQuest LLC" country="789 East Eisenhower Parkway, Ann Arbor, MI, USA">
        <title>Comparative Genomics and Chromosome Evolution.</title>
        <authorList>
            <person name="Mudd A.B."/>
        </authorList>
    </citation>
    <scope>NUCLEOTIDE SEQUENCE</scope>
    <source>
        <strain evidence="5">237g6f4</strain>
        <tissue evidence="5">Blood</tissue>
    </source>
</reference>